<dbReference type="InterPro" id="IPR036680">
    <property type="entry name" value="SPOR-like_sf"/>
</dbReference>
<proteinExistence type="predicted"/>
<evidence type="ECO:0000256" key="2">
    <source>
        <dbReference type="SAM" id="Phobius"/>
    </source>
</evidence>
<keyword evidence="2" id="KW-0472">Membrane</keyword>
<dbReference type="Pfam" id="PF05036">
    <property type="entry name" value="SPOR"/>
    <property type="match status" value="1"/>
</dbReference>
<dbReference type="EMBL" id="JACIJS010000007">
    <property type="protein sequence ID" value="MBB5516356.1"/>
    <property type="molecule type" value="Genomic_DNA"/>
</dbReference>
<feature type="transmembrane region" description="Helical" evidence="2">
    <location>
        <begin position="21"/>
        <end position="39"/>
    </location>
</feature>
<evidence type="ECO:0000313" key="5">
    <source>
        <dbReference type="Proteomes" id="UP000553766"/>
    </source>
</evidence>
<dbReference type="PROSITE" id="PS51724">
    <property type="entry name" value="SPOR"/>
    <property type="match status" value="1"/>
</dbReference>
<name>A0A840X3F9_9RHOB</name>
<feature type="region of interest" description="Disordered" evidence="1">
    <location>
        <begin position="128"/>
        <end position="178"/>
    </location>
</feature>
<evidence type="ECO:0000259" key="3">
    <source>
        <dbReference type="PROSITE" id="PS51724"/>
    </source>
</evidence>
<dbReference type="InterPro" id="IPR007730">
    <property type="entry name" value="SPOR-like_dom"/>
</dbReference>
<reference evidence="4 5" key="1">
    <citation type="submission" date="2020-08" db="EMBL/GenBank/DDBJ databases">
        <title>Genomic Encyclopedia of Type Strains, Phase IV (KMG-IV): sequencing the most valuable type-strain genomes for metagenomic binning, comparative biology and taxonomic classification.</title>
        <authorList>
            <person name="Goeker M."/>
        </authorList>
    </citation>
    <scope>NUCLEOTIDE SEQUENCE [LARGE SCALE GENOMIC DNA]</scope>
    <source>
        <strain evidence="4 5">DSM 103377</strain>
    </source>
</reference>
<accession>A0A840X3F9</accession>
<dbReference type="Gene3D" id="3.30.70.1070">
    <property type="entry name" value="Sporulation related repeat"/>
    <property type="match status" value="1"/>
</dbReference>
<sequence length="277" mass="28984">MAAEDSDYELREGTVAKGLRWLGAALSVGFLAVVGYWGWSLYTRDVGEIPVIQAELGPMRIVPDDPGGTVAPHQGRAVNALISGEAETRRDVALAPAPIAPAEEDAPLAELATPLPVEEDPIPPAVTEAVTEEEPAAAPETDLAEAPTTDSAVAPSAAFAPRPRPASLRTTQPEPPAPVITPGSQEPLTADQVPAGTPLIQLGAFDSEQIAILQWVSFVEAHPVILGNLQRYIEPVNSGGATLFRLRAVGFADGTETRAACAALQSRGQDCIPTVKR</sequence>
<evidence type="ECO:0000256" key="1">
    <source>
        <dbReference type="SAM" id="MobiDB-lite"/>
    </source>
</evidence>
<protein>
    <recommendedName>
        <fullName evidence="3">SPOR domain-containing protein</fullName>
    </recommendedName>
</protein>
<gene>
    <name evidence="4" type="ORF">FHS89_002387</name>
</gene>
<dbReference type="GO" id="GO:0042834">
    <property type="term" value="F:peptidoglycan binding"/>
    <property type="evidence" value="ECO:0007669"/>
    <property type="project" value="InterPro"/>
</dbReference>
<feature type="compositionally biased region" description="Low complexity" evidence="1">
    <location>
        <begin position="136"/>
        <end position="169"/>
    </location>
</feature>
<comment type="caution">
    <text evidence="4">The sequence shown here is derived from an EMBL/GenBank/DDBJ whole genome shotgun (WGS) entry which is preliminary data.</text>
</comment>
<dbReference type="RefSeq" id="WP_184011894.1">
    <property type="nucleotide sequence ID" value="NZ_JACIJS010000007.1"/>
</dbReference>
<keyword evidence="5" id="KW-1185">Reference proteome</keyword>
<feature type="domain" description="SPOR" evidence="3">
    <location>
        <begin position="192"/>
        <end position="277"/>
    </location>
</feature>
<dbReference type="Proteomes" id="UP000553766">
    <property type="component" value="Unassembled WGS sequence"/>
</dbReference>
<evidence type="ECO:0000313" key="4">
    <source>
        <dbReference type="EMBL" id="MBB5516356.1"/>
    </source>
</evidence>
<organism evidence="4 5">
    <name type="scientific">Rubricella aquisinus</name>
    <dbReference type="NCBI Taxonomy" id="2028108"/>
    <lineage>
        <taxon>Bacteria</taxon>
        <taxon>Pseudomonadati</taxon>
        <taxon>Pseudomonadota</taxon>
        <taxon>Alphaproteobacteria</taxon>
        <taxon>Rhodobacterales</taxon>
        <taxon>Paracoccaceae</taxon>
        <taxon>Rubricella</taxon>
    </lineage>
</organism>
<keyword evidence="2" id="KW-1133">Transmembrane helix</keyword>
<keyword evidence="2" id="KW-0812">Transmembrane</keyword>
<dbReference type="AlphaFoldDB" id="A0A840X3F9"/>